<keyword evidence="4 10" id="KW-1133">Transmembrane helix</keyword>
<evidence type="ECO:0000256" key="10">
    <source>
        <dbReference type="SAM" id="Phobius"/>
    </source>
</evidence>
<evidence type="ECO:0000256" key="2">
    <source>
        <dbReference type="ARBA" id="ARBA00022448"/>
    </source>
</evidence>
<keyword evidence="2" id="KW-0813">Transport</keyword>
<feature type="transmembrane region" description="Helical" evidence="10">
    <location>
        <begin position="240"/>
        <end position="263"/>
    </location>
</feature>
<dbReference type="CDD" id="cd01034">
    <property type="entry name" value="EriC_like"/>
    <property type="match status" value="1"/>
</dbReference>
<evidence type="ECO:0000313" key="11">
    <source>
        <dbReference type="Proteomes" id="UP000675920"/>
    </source>
</evidence>
<keyword evidence="6 10" id="KW-0472">Membrane</keyword>
<keyword evidence="9" id="KW-0407">Ion channel</keyword>
<evidence type="ECO:0000313" key="12">
    <source>
        <dbReference type="RefSeq" id="WP_051379085.1"/>
    </source>
</evidence>
<dbReference type="PANTHER" id="PTHR43427">
    <property type="entry name" value="CHLORIDE CHANNEL PROTEIN CLC-E"/>
    <property type="match status" value="1"/>
</dbReference>
<comment type="subcellular location">
    <subcellularLocation>
        <location evidence="1">Membrane</location>
        <topology evidence="1">Multi-pass membrane protein</topology>
    </subcellularLocation>
</comment>
<reference evidence="12" key="3">
    <citation type="submission" date="2025-08" db="UniProtKB">
        <authorList>
            <consortium name="RefSeq"/>
        </authorList>
    </citation>
    <scope>IDENTIFICATION</scope>
</reference>
<dbReference type="Pfam" id="PF00654">
    <property type="entry name" value="Voltage_CLC"/>
    <property type="match status" value="1"/>
</dbReference>
<feature type="transmembrane region" description="Helical" evidence="10">
    <location>
        <begin position="204"/>
        <end position="228"/>
    </location>
</feature>
<dbReference type="PRINTS" id="PR00762">
    <property type="entry name" value="CLCHANNEL"/>
</dbReference>
<dbReference type="InterPro" id="IPR014743">
    <property type="entry name" value="Cl-channel_core"/>
</dbReference>
<evidence type="ECO:0000256" key="3">
    <source>
        <dbReference type="ARBA" id="ARBA00022692"/>
    </source>
</evidence>
<dbReference type="PANTHER" id="PTHR43427:SF6">
    <property type="entry name" value="CHLORIDE CHANNEL PROTEIN CLC-E"/>
    <property type="match status" value="1"/>
</dbReference>
<evidence type="ECO:0000256" key="6">
    <source>
        <dbReference type="ARBA" id="ARBA00023136"/>
    </source>
</evidence>
<evidence type="ECO:0000256" key="1">
    <source>
        <dbReference type="ARBA" id="ARBA00004141"/>
    </source>
</evidence>
<dbReference type="SUPFAM" id="SSF81340">
    <property type="entry name" value="Clc chloride channel"/>
    <property type="match status" value="1"/>
</dbReference>
<evidence type="ECO:0000256" key="9">
    <source>
        <dbReference type="ARBA" id="ARBA00023303"/>
    </source>
</evidence>
<accession>A0A8B6XAG1</accession>
<evidence type="ECO:0000256" key="8">
    <source>
        <dbReference type="ARBA" id="ARBA00023214"/>
    </source>
</evidence>
<sequence>MKTRTPLALQPDRFFRNLRRAWLRFGLLWLAGLGTGAAAVLFARLADAAFEGFRHARDWGAWVPFVLSPAVGAGVVWATRRWSAGAEGSGIPQVIAALDAPTAATAARLLDWRVLLGKIGLGCAALLGGFSAGREGPSVQVGAAVAWKVLQLRGAAGGGVSMAAMRHFVAAGGAAGVAAAFNAPLAGVVFAIEELARSFEHRTNGATIAAVILAGVVALGFQGNYVYFGRITAGDPGLEMLLPVAVAAVLCGAAGGGFSWLLLHSARWMPARLLALRLERPVWFAAGCGLALALLGLAAGGSVFGSGYHEARALLAGEPGAGWIYAPAKLLANLVSFLSGIPGGLFAPSLAVGAGIGAKLSALFPGLGPGALGALCMVAFLAAVTQSPMTAFVIVMEMIDNHGMVLSLMAAAALATAVSRLFCPPLYPALARRYAEQAAVAEPARRDAPVGA</sequence>
<feature type="transmembrane region" description="Helical" evidence="10">
    <location>
        <begin position="404"/>
        <end position="423"/>
    </location>
</feature>
<reference evidence="12" key="2">
    <citation type="journal article" date="2006" name="Nature">
        <title>ClC chloride channels viewed through a transporter lens.</title>
        <authorList>
            <person name="Miller C."/>
        </authorList>
    </citation>
    <scope>NUCLEOTIDE SEQUENCE</scope>
</reference>
<feature type="transmembrane region" description="Helical" evidence="10">
    <location>
        <begin position="62"/>
        <end position="79"/>
    </location>
</feature>
<keyword evidence="3 10" id="KW-0812">Transmembrane</keyword>
<feature type="transmembrane region" description="Helical" evidence="10">
    <location>
        <begin position="283"/>
        <end position="304"/>
    </location>
</feature>
<dbReference type="Gene3D" id="1.10.3080.10">
    <property type="entry name" value="Clc chloride channel"/>
    <property type="match status" value="1"/>
</dbReference>
<dbReference type="AlphaFoldDB" id="A0A8B6XAG1"/>
<evidence type="ECO:0000256" key="7">
    <source>
        <dbReference type="ARBA" id="ARBA00023173"/>
    </source>
</evidence>
<feature type="transmembrane region" description="Helical" evidence="10">
    <location>
        <begin position="324"/>
        <end position="348"/>
    </location>
</feature>
<dbReference type="GO" id="GO:0034707">
    <property type="term" value="C:chloride channel complex"/>
    <property type="evidence" value="ECO:0007669"/>
    <property type="project" value="UniProtKB-KW"/>
</dbReference>
<dbReference type="RefSeq" id="WP_051379085.1">
    <property type="nucleotide sequence ID" value="NZ_KI519499.1"/>
</dbReference>
<keyword evidence="7" id="KW-0869">Chloride channel</keyword>
<proteinExistence type="predicted"/>
<dbReference type="GO" id="GO:0005254">
    <property type="term" value="F:chloride channel activity"/>
    <property type="evidence" value="ECO:0007669"/>
    <property type="project" value="UniProtKB-KW"/>
</dbReference>
<feature type="transmembrane region" description="Helical" evidence="10">
    <location>
        <begin position="21"/>
        <end position="42"/>
    </location>
</feature>
<keyword evidence="8" id="KW-0868">Chloride</keyword>
<dbReference type="InterPro" id="IPR050368">
    <property type="entry name" value="ClC-type_chloride_channel"/>
</dbReference>
<keyword evidence="11" id="KW-1185">Reference proteome</keyword>
<feature type="transmembrane region" description="Helical" evidence="10">
    <location>
        <begin position="360"/>
        <end position="384"/>
    </location>
</feature>
<dbReference type="Proteomes" id="UP000675920">
    <property type="component" value="Unplaced"/>
</dbReference>
<evidence type="ECO:0000256" key="5">
    <source>
        <dbReference type="ARBA" id="ARBA00023065"/>
    </source>
</evidence>
<protein>
    <submittedName>
        <fullName evidence="12">Chloride channel protein</fullName>
    </submittedName>
</protein>
<dbReference type="InterPro" id="IPR001807">
    <property type="entry name" value="ClC"/>
</dbReference>
<evidence type="ECO:0000256" key="4">
    <source>
        <dbReference type="ARBA" id="ARBA00022989"/>
    </source>
</evidence>
<organism evidence="11 12">
    <name type="scientific">Derxia gummosa DSM 723</name>
    <dbReference type="NCBI Taxonomy" id="1121388"/>
    <lineage>
        <taxon>Bacteria</taxon>
        <taxon>Pseudomonadati</taxon>
        <taxon>Pseudomonadota</taxon>
        <taxon>Betaproteobacteria</taxon>
        <taxon>Burkholderiales</taxon>
        <taxon>Alcaligenaceae</taxon>
        <taxon>Derxia</taxon>
    </lineage>
</organism>
<reference evidence="12" key="1">
    <citation type="journal article" date="2001" name="Genome Biol.">
        <title>ClC chloride channels.</title>
        <authorList>
            <person name="Mindell J.A."/>
            <person name="Maduke M."/>
        </authorList>
    </citation>
    <scope>NUCLEOTIDE SEQUENCE</scope>
</reference>
<feature type="transmembrane region" description="Helical" evidence="10">
    <location>
        <begin position="168"/>
        <end position="192"/>
    </location>
</feature>
<keyword evidence="5" id="KW-0406">Ion transport</keyword>
<name>A0A8B6XAG1_9BURK</name>